<gene>
    <name evidence="3" type="ORF">A9404_06840</name>
</gene>
<dbReference type="Proteomes" id="UP000078596">
    <property type="component" value="Chromosome"/>
</dbReference>
<evidence type="ECO:0000313" key="4">
    <source>
        <dbReference type="Proteomes" id="UP000078596"/>
    </source>
</evidence>
<protein>
    <recommendedName>
        <fullName evidence="2">6-hydroxymethylpterin diphosphokinase MptE-like domain-containing protein</fullName>
    </recommendedName>
</protein>
<dbReference type="Pfam" id="PF01973">
    <property type="entry name" value="MptE-like"/>
    <property type="match status" value="1"/>
</dbReference>
<evidence type="ECO:0000256" key="1">
    <source>
        <dbReference type="SAM" id="MobiDB-lite"/>
    </source>
</evidence>
<dbReference type="InterPro" id="IPR011990">
    <property type="entry name" value="TPR-like_helical_dom_sf"/>
</dbReference>
<sequence length="880" mass="97417">MTDTANAPAPYPDSLSPGDGPLELVQTQAGDWIFPALNGLHFSPQDGQSLDAGTSPAQEALKAHFRDRLHQQDRLYIIIGSDSGQLIRFIQGKQPLPRGTRWLFIEPEPLAAILKQTPGITALLDDYVHLITPDAWEEATELLLLNDYFRIGGVVFERSLAALDHPTADYLQLVDQFDAELTRRRYVTTANLGTAPFLSAQLANTPSFFANLVPLKGIFKGKKALILAGGPSLDTQIDWIKTNRHRLFLIAVSRISARLLSAGIHPDLIATVDPYPVSLTVSRHMFDFGPQTILVAGNHAYPGIVNRWPHRKVHTDLILPWDEAESSSETDEPRQKINPVGNLVSVGPTVTHTCVMLATYLGFTEIAFAGLDLCHAPDGQTHAQGSSEAAAGPLLDYTAVKVTTNLGQTAWTTPDYFAGIETLQDMAEHLGPQGISLINPSPNAAAIKGVRFQPLEKIDWPDEPFDRRPMDEALTESPEAVIDHLNRVRAALTTMAEDVQKIERLAQLALESNRAFFNTINAERQPLHQRRMRAIDRLMRTRLPEAEHLVKTMAHRELVATDLPHDFFALDAKQAEALANRFYATIQQAAKNLHPVLLDLDYRLETRLMEQDRQQDPSAILTRYEEGKEPERVLWLATNWRLAPEITARTAAAFDAQIAKLLADDRKRNEERRAPKASLRLAEMHFSQHNKVALAALARALSRHPDSEQAKPYAAYLNGLLAELDQNPLEAMPAYETVLNHADASRDQLLLDHCLIRISAVSLSLDDPLQANQALDTAALFNPSHWALSGQLATLRGDLAHAIEAYSHYLARFPGDPVRIRRIAALFNELGITEGLDQCLALVAFCNPADQPALRQDLNAMRHARTKADGDSGSSNARLS</sequence>
<dbReference type="STRING" id="1860122.A9404_06840"/>
<evidence type="ECO:0000313" key="3">
    <source>
        <dbReference type="EMBL" id="ANJ67139.1"/>
    </source>
</evidence>
<proteinExistence type="predicted"/>
<dbReference type="KEGG" id="haz:A9404_06840"/>
<reference evidence="3 4" key="1">
    <citation type="submission" date="2016-06" db="EMBL/GenBank/DDBJ databases">
        <title>Insight into the functional genes involving in sulfur oxidation in Pearl River water.</title>
        <authorList>
            <person name="Luo J."/>
            <person name="Tan X."/>
            <person name="Lin W."/>
        </authorList>
    </citation>
    <scope>NUCLEOTIDE SEQUENCE [LARGE SCALE GENOMIC DNA]</scope>
    <source>
        <strain evidence="3 4">LS2</strain>
    </source>
</reference>
<organism evidence="3 4">
    <name type="scientific">Halothiobacillus diazotrophicus</name>
    <dbReference type="NCBI Taxonomy" id="1860122"/>
    <lineage>
        <taxon>Bacteria</taxon>
        <taxon>Pseudomonadati</taxon>
        <taxon>Pseudomonadota</taxon>
        <taxon>Gammaproteobacteria</taxon>
        <taxon>Chromatiales</taxon>
        <taxon>Halothiobacillaceae</taxon>
        <taxon>Halothiobacillus</taxon>
    </lineage>
</organism>
<dbReference type="RefSeq" id="WP_066099510.1">
    <property type="nucleotide sequence ID" value="NZ_CP016027.1"/>
</dbReference>
<evidence type="ECO:0000259" key="2">
    <source>
        <dbReference type="Pfam" id="PF01973"/>
    </source>
</evidence>
<keyword evidence="4" id="KW-1185">Reference proteome</keyword>
<dbReference type="AlphaFoldDB" id="A0A191ZGX7"/>
<dbReference type="SUPFAM" id="SSF48452">
    <property type="entry name" value="TPR-like"/>
    <property type="match status" value="1"/>
</dbReference>
<dbReference type="Gene3D" id="1.25.40.10">
    <property type="entry name" value="Tetratricopeptide repeat domain"/>
    <property type="match status" value="1"/>
</dbReference>
<accession>A0A191ZGX7</accession>
<dbReference type="PANTHER" id="PTHR41786">
    <property type="entry name" value="MOTILITY ACCESSORY FACTOR MAF"/>
    <property type="match status" value="1"/>
</dbReference>
<dbReference type="PANTHER" id="PTHR41786:SF1">
    <property type="entry name" value="6-HYDROXYMETHYLPTERIN DIPHOSPHOKINASE MPTE-LIKE DOMAIN-CONTAINING PROTEIN"/>
    <property type="match status" value="1"/>
</dbReference>
<dbReference type="EMBL" id="CP016027">
    <property type="protein sequence ID" value="ANJ67139.1"/>
    <property type="molecule type" value="Genomic_DNA"/>
</dbReference>
<name>A0A191ZGX7_9GAMM</name>
<dbReference type="InterPro" id="IPR002826">
    <property type="entry name" value="MptE-like"/>
</dbReference>
<dbReference type="OrthoDB" id="9146744at2"/>
<feature type="domain" description="6-hydroxymethylpterin diphosphokinase MptE-like" evidence="2">
    <location>
        <begin position="201"/>
        <end position="375"/>
    </location>
</feature>
<feature type="region of interest" description="Disordered" evidence="1">
    <location>
        <begin position="1"/>
        <end position="22"/>
    </location>
</feature>